<dbReference type="SMART" id="SM00028">
    <property type="entry name" value="TPR"/>
    <property type="match status" value="5"/>
</dbReference>
<dbReference type="InterPro" id="IPR011990">
    <property type="entry name" value="TPR-like_helical_dom_sf"/>
</dbReference>
<feature type="repeat" description="TPR" evidence="1">
    <location>
        <begin position="197"/>
        <end position="230"/>
    </location>
</feature>
<comment type="caution">
    <text evidence="2">The sequence shown here is derived from an EMBL/GenBank/DDBJ whole genome shotgun (WGS) entry which is preliminary data.</text>
</comment>
<dbReference type="Pfam" id="PF00515">
    <property type="entry name" value="TPR_1"/>
    <property type="match status" value="1"/>
</dbReference>
<accession>A0A1F7S258</accession>
<dbReference type="GO" id="GO:0051301">
    <property type="term" value="P:cell division"/>
    <property type="evidence" value="ECO:0007669"/>
    <property type="project" value="TreeGrafter"/>
</dbReference>
<dbReference type="Proteomes" id="UP000179266">
    <property type="component" value="Unassembled WGS sequence"/>
</dbReference>
<dbReference type="EMBL" id="MGDD01000083">
    <property type="protein sequence ID" value="OGL47334.1"/>
    <property type="molecule type" value="Genomic_DNA"/>
</dbReference>
<proteinExistence type="predicted"/>
<reference evidence="2 3" key="1">
    <citation type="journal article" date="2016" name="Nat. Commun.">
        <title>Thousands of microbial genomes shed light on interconnected biogeochemical processes in an aquifer system.</title>
        <authorList>
            <person name="Anantharaman K."/>
            <person name="Brown C.T."/>
            <person name="Hug L.A."/>
            <person name="Sharon I."/>
            <person name="Castelle C.J."/>
            <person name="Probst A.J."/>
            <person name="Thomas B.C."/>
            <person name="Singh A."/>
            <person name="Wilkins M.J."/>
            <person name="Karaoz U."/>
            <person name="Brodie E.L."/>
            <person name="Williams K.H."/>
            <person name="Hubbard S.S."/>
            <person name="Banfield J.F."/>
        </authorList>
    </citation>
    <scope>NUCLEOTIDE SEQUENCE [LARGE SCALE GENOMIC DNA]</scope>
</reference>
<organism evidence="2 3">
    <name type="scientific">Candidatus Schekmanbacteria bacterium RBG_13_48_7</name>
    <dbReference type="NCBI Taxonomy" id="1817878"/>
    <lineage>
        <taxon>Bacteria</taxon>
        <taxon>Candidatus Schekmaniibacteriota</taxon>
    </lineage>
</organism>
<dbReference type="AlphaFoldDB" id="A0A1F7S258"/>
<evidence type="ECO:0000256" key="1">
    <source>
        <dbReference type="PROSITE-ProRule" id="PRU00339"/>
    </source>
</evidence>
<dbReference type="PANTHER" id="PTHR12558">
    <property type="entry name" value="CELL DIVISION CYCLE 16,23,27"/>
    <property type="match status" value="1"/>
</dbReference>
<evidence type="ECO:0000313" key="3">
    <source>
        <dbReference type="Proteomes" id="UP000179266"/>
    </source>
</evidence>
<evidence type="ECO:0000313" key="2">
    <source>
        <dbReference type="EMBL" id="OGL47334.1"/>
    </source>
</evidence>
<gene>
    <name evidence="2" type="ORF">A2161_02960</name>
</gene>
<dbReference type="InterPro" id="IPR019734">
    <property type="entry name" value="TPR_rpt"/>
</dbReference>
<dbReference type="Gene3D" id="1.25.40.10">
    <property type="entry name" value="Tetratricopeptide repeat domain"/>
    <property type="match status" value="1"/>
</dbReference>
<sequence>MSRFEWLEVPGKKKDSIEDETVRKEFDVEYYLKLADENYHEGQYEKSLRYYSKALNHDHKLEKPWIGQLFCLIDLGEYNESITWADKALEVFPGSHAILASKALAWGRLGYLEKAKAFSDVSLKAGGESSFVWWVRGDILMAENERNAEFCFNKAMELETNNWELLIRIGKTFLSVDKPLRAREYFLHARTIRNDIPLIWYWLGISYRQAKIYKEAEECFKRAVELNPHHPEFKKILSDIKRVNPFLKLIFRLKNFLK</sequence>
<dbReference type="PANTHER" id="PTHR12558:SF13">
    <property type="entry name" value="CELL DIVISION CYCLE PROTEIN 27 HOMOLOG"/>
    <property type="match status" value="1"/>
</dbReference>
<protein>
    <submittedName>
        <fullName evidence="2">Uncharacterized protein</fullName>
    </submittedName>
</protein>
<feature type="repeat" description="TPR" evidence="1">
    <location>
        <begin position="28"/>
        <end position="61"/>
    </location>
</feature>
<keyword evidence="1" id="KW-0802">TPR repeat</keyword>
<dbReference type="PROSITE" id="PS50005">
    <property type="entry name" value="TPR"/>
    <property type="match status" value="2"/>
</dbReference>
<dbReference type="SUPFAM" id="SSF81901">
    <property type="entry name" value="HCP-like"/>
    <property type="match status" value="1"/>
</dbReference>
<name>A0A1F7S258_9BACT</name>